<organism evidence="3 4">
    <name type="scientific">Blattamonas nauphoetae</name>
    <dbReference type="NCBI Taxonomy" id="2049346"/>
    <lineage>
        <taxon>Eukaryota</taxon>
        <taxon>Metamonada</taxon>
        <taxon>Preaxostyla</taxon>
        <taxon>Oxymonadida</taxon>
        <taxon>Blattamonas</taxon>
    </lineage>
</organism>
<comment type="caution">
    <text evidence="3">The sequence shown here is derived from an EMBL/GenBank/DDBJ whole genome shotgun (WGS) entry which is preliminary data.</text>
</comment>
<accession>A0ABQ9XCJ7</accession>
<evidence type="ECO:0000256" key="1">
    <source>
        <dbReference type="SAM" id="MobiDB-lite"/>
    </source>
</evidence>
<feature type="signal peptide" evidence="2">
    <location>
        <begin position="1"/>
        <end position="26"/>
    </location>
</feature>
<evidence type="ECO:0000313" key="4">
    <source>
        <dbReference type="Proteomes" id="UP001281761"/>
    </source>
</evidence>
<keyword evidence="2" id="KW-0732">Signal</keyword>
<evidence type="ECO:0000256" key="2">
    <source>
        <dbReference type="SAM" id="SignalP"/>
    </source>
</evidence>
<reference evidence="3 4" key="1">
    <citation type="journal article" date="2022" name="bioRxiv">
        <title>Genomics of Preaxostyla Flagellates Illuminates Evolutionary Transitions and the Path Towards Mitochondrial Loss.</title>
        <authorList>
            <person name="Novak L.V.F."/>
            <person name="Treitli S.C."/>
            <person name="Pyrih J."/>
            <person name="Halakuc P."/>
            <person name="Pipaliya S.V."/>
            <person name="Vacek V."/>
            <person name="Brzon O."/>
            <person name="Soukal P."/>
            <person name="Eme L."/>
            <person name="Dacks J.B."/>
            <person name="Karnkowska A."/>
            <person name="Elias M."/>
            <person name="Hampl V."/>
        </authorList>
    </citation>
    <scope>NUCLEOTIDE SEQUENCE [LARGE SCALE GENOMIC DNA]</scope>
    <source>
        <strain evidence="3">NAU3</strain>
        <tissue evidence="3">Gut</tissue>
    </source>
</reference>
<dbReference type="EMBL" id="JARBJD010000173">
    <property type="protein sequence ID" value="KAK2948579.1"/>
    <property type="molecule type" value="Genomic_DNA"/>
</dbReference>
<feature type="compositionally biased region" description="Polar residues" evidence="1">
    <location>
        <begin position="585"/>
        <end position="601"/>
    </location>
</feature>
<gene>
    <name evidence="3" type="ORF">BLNAU_16478</name>
</gene>
<evidence type="ECO:0000313" key="3">
    <source>
        <dbReference type="EMBL" id="KAK2948579.1"/>
    </source>
</evidence>
<name>A0ABQ9XCJ7_9EUKA</name>
<protein>
    <submittedName>
        <fullName evidence="3">Uncharacterized protein</fullName>
    </submittedName>
</protein>
<dbReference type="Proteomes" id="UP001281761">
    <property type="component" value="Unassembled WGS sequence"/>
</dbReference>
<sequence length="1145" mass="128422">MDLTLPRDAFNSIQSFLLTLLVLSAASTNDELSNAAVSVFSNQFSLSTPQTKALLFATPPIFPLNDVFSPQHHQVSRDSDRRNRPSQSICHKAGRCVMLKSRSDHSIPKLRFSIRRTLGIPFAGCLVNALHSITTLPHSFPFFSPELCRLSQQPSVWNDPSQPSALVGLTTLADIEIRLAFHRYPKELSVELVDQERRDTVCVHLFPFLKTDSQIQFLSSFNTFYRTKNTHGSLDRMVECLVEMATVKSYNTPIALLTEMHKTAKILTSINPRRPSLGPPISRASPFEMSIVERLRTAEGEGRWKLLTQLAVVSTNIPNVANELIQAENDTQALFLLSIHRIRSTPTLDLHLASNPAAFDRVVEVVGHFNNLPLVSVALEHIGKTVETHILPPSAPRLFNIQPKREMCELVLSTLRGMAVCRRGGMEEGCVVGRDEMTSQIVNSCLQIFRVLMSAESFDPTPFVDSLVSLAVTTDPSLLRSILLDLQQIEVRTQNTPTPFSISRATAPFRGIHQSSVTKQPLSSIVASILLTSILHPQQTLSPRNDFVLSSEFHRMNEKLISDIAKETTEIVCLILEKGSAAFSRTQTSNDSSHSTRTNPLAQKDRLPTPQQLFLILCKMILPDDPADISSSTLISLAPFLARILTIVVPSSPDRIEIPFLRDEHSQNLNSFVFLFLSLFNTGTPSTLSTPPHSPLLSVLSIALIRLDAIPSSLDLYPKFCDMFKKRKNRSNPLVRQIVYTLSEEGLEDRCHLALDQLSMTVLNKWKGANARRPAVLQILSRINLNNGFIVAPSRDESHDFDCFDHLIDEHFFTQYLHTQDHRFQNTSSTQKTHELTIGGQLPTDKPVLHGHGTFVLEGSSHMHLTVTLRLSILSDRTPVGTNEQRPYLIKILSEATLTGEIVLNNPLYPSLKEYEALNVSSHCFDETTETGAVVHVDKGEIDSLEVLNNDPDLLVYDFIDLSAYSQTNPLTLTAYVDFGTLDAYAMYNLINKGVTFRFTPPGGSLTTSTSSIQREPDWKSMVPTVFGIRTEKGKLTVQFYTSSNQLFHCAKDKFKVFVSPRCYDQEIEMNTNFKQLEYQKTYLQIESLNYLPYAYLLDTTDLSYSLPVDSKTNAEFLDVNWVTVKIEGPEETFFTEHMVIKSEI</sequence>
<feature type="region of interest" description="Disordered" evidence="1">
    <location>
        <begin position="585"/>
        <end position="604"/>
    </location>
</feature>
<feature type="chain" id="PRO_5046778375" evidence="2">
    <location>
        <begin position="27"/>
        <end position="1145"/>
    </location>
</feature>
<proteinExistence type="predicted"/>
<keyword evidence="4" id="KW-1185">Reference proteome</keyword>